<dbReference type="AlphaFoldDB" id="A0A9P3UKH8"/>
<name>A0A9P3UKH8_LYOSH</name>
<organism evidence="1 2">
    <name type="scientific">Lyophyllum shimeji</name>
    <name type="common">Hon-shimeji</name>
    <name type="synonym">Tricholoma shimeji</name>
    <dbReference type="NCBI Taxonomy" id="47721"/>
    <lineage>
        <taxon>Eukaryota</taxon>
        <taxon>Fungi</taxon>
        <taxon>Dikarya</taxon>
        <taxon>Basidiomycota</taxon>
        <taxon>Agaricomycotina</taxon>
        <taxon>Agaricomycetes</taxon>
        <taxon>Agaricomycetidae</taxon>
        <taxon>Agaricales</taxon>
        <taxon>Tricholomatineae</taxon>
        <taxon>Lyophyllaceae</taxon>
        <taxon>Lyophyllum</taxon>
    </lineage>
</organism>
<keyword evidence="2" id="KW-1185">Reference proteome</keyword>
<evidence type="ECO:0000313" key="1">
    <source>
        <dbReference type="EMBL" id="GLB38124.1"/>
    </source>
</evidence>
<gene>
    <name evidence="1" type="ORF">LshimejAT787_0411750</name>
</gene>
<dbReference type="Proteomes" id="UP001063166">
    <property type="component" value="Unassembled WGS sequence"/>
</dbReference>
<proteinExistence type="predicted"/>
<comment type="caution">
    <text evidence="1">The sequence shown here is derived from an EMBL/GenBank/DDBJ whole genome shotgun (WGS) entry which is preliminary data.</text>
</comment>
<dbReference type="EMBL" id="BRPK01000004">
    <property type="protein sequence ID" value="GLB38124.1"/>
    <property type="molecule type" value="Genomic_DNA"/>
</dbReference>
<sequence>MVSFSTLFSRIHPPFSSDDSHCRCAAARSSFLLRLALLHTASFSKTSNFVSKTSQGATRLHTQEDQGVANDIVFEMWANRMSFLVATAGLAARASSG</sequence>
<evidence type="ECO:0000313" key="2">
    <source>
        <dbReference type="Proteomes" id="UP001063166"/>
    </source>
</evidence>
<reference evidence="1" key="1">
    <citation type="submission" date="2022-07" db="EMBL/GenBank/DDBJ databases">
        <title>The genome of Lyophyllum shimeji provides insight into the initial evolution of ectomycorrhizal fungal genome.</title>
        <authorList>
            <person name="Kobayashi Y."/>
            <person name="Shibata T."/>
            <person name="Hirakawa H."/>
            <person name="Shigenobu S."/>
            <person name="Nishiyama T."/>
            <person name="Yamada A."/>
            <person name="Hasebe M."/>
            <person name="Kawaguchi M."/>
        </authorList>
    </citation>
    <scope>NUCLEOTIDE SEQUENCE</scope>
    <source>
        <strain evidence="1">AT787</strain>
    </source>
</reference>
<accession>A0A9P3UKH8</accession>
<protein>
    <submittedName>
        <fullName evidence="1">Uncharacterized protein</fullName>
    </submittedName>
</protein>